<dbReference type="CDD" id="cd01949">
    <property type="entry name" value="GGDEF"/>
    <property type="match status" value="1"/>
</dbReference>
<dbReference type="InterPro" id="IPR000160">
    <property type="entry name" value="GGDEF_dom"/>
</dbReference>
<dbReference type="EMBL" id="FNHG01000005">
    <property type="protein sequence ID" value="SDM10403.1"/>
    <property type="molecule type" value="Genomic_DNA"/>
</dbReference>
<sequence>MRIGPTNTTRNVARAGKTGAAKSTGPAGSAEAPRDAASIMGVPEAELTPNVQRALLSLMGEVDQLRKDTERLRGRVRELESLADHDVLLPVLNRRAFLREVSRALALAERHNAPSALIYLDLNGFKDINDTYGHAAGDAALHHVAAQLTAHVRETDAVGRLGGDEFGVVLTLTGPAGADTKARELVEILETVPFVHGGKEMHVGVAWGAHPLEAGHNAAEAMAEADAIMYARKQDQKRQLEAAARKKA</sequence>
<dbReference type="PANTHER" id="PTHR46663">
    <property type="entry name" value="DIGUANYLATE CYCLASE DGCT-RELATED"/>
    <property type="match status" value="1"/>
</dbReference>
<dbReference type="Pfam" id="PF00990">
    <property type="entry name" value="GGDEF"/>
    <property type="match status" value="1"/>
</dbReference>
<name>A0A1G9QHD5_9PROT</name>
<dbReference type="InterPro" id="IPR043128">
    <property type="entry name" value="Rev_trsase/Diguanyl_cyclase"/>
</dbReference>
<dbReference type="PANTHER" id="PTHR46663:SF2">
    <property type="entry name" value="GGDEF DOMAIN-CONTAINING PROTEIN"/>
    <property type="match status" value="1"/>
</dbReference>
<protein>
    <submittedName>
        <fullName evidence="3">Diguanylate cyclase (GGDEF) domain-containing protein</fullName>
    </submittedName>
</protein>
<dbReference type="InterPro" id="IPR029787">
    <property type="entry name" value="Nucleotide_cyclase"/>
</dbReference>
<evidence type="ECO:0000259" key="2">
    <source>
        <dbReference type="PROSITE" id="PS50887"/>
    </source>
</evidence>
<dbReference type="SUPFAM" id="SSF55073">
    <property type="entry name" value="Nucleotide cyclase"/>
    <property type="match status" value="1"/>
</dbReference>
<reference evidence="3 4" key="1">
    <citation type="submission" date="2016-10" db="EMBL/GenBank/DDBJ databases">
        <authorList>
            <person name="de Groot N.N."/>
        </authorList>
    </citation>
    <scope>NUCLEOTIDE SEQUENCE [LARGE SCALE GENOMIC DNA]</scope>
    <source>
        <strain evidence="3 4">DSM 16077</strain>
    </source>
</reference>
<evidence type="ECO:0000256" key="1">
    <source>
        <dbReference type="SAM" id="MobiDB-lite"/>
    </source>
</evidence>
<dbReference type="NCBIfam" id="TIGR00254">
    <property type="entry name" value="GGDEF"/>
    <property type="match status" value="1"/>
</dbReference>
<dbReference type="RefSeq" id="WP_233342345.1">
    <property type="nucleotide sequence ID" value="NZ_FNHG01000005.1"/>
</dbReference>
<evidence type="ECO:0000313" key="3">
    <source>
        <dbReference type="EMBL" id="SDM10403.1"/>
    </source>
</evidence>
<gene>
    <name evidence="3" type="ORF">SAMN04488568_10519</name>
</gene>
<dbReference type="Gene3D" id="3.30.70.270">
    <property type="match status" value="1"/>
</dbReference>
<organism evidence="3 4">
    <name type="scientific">Maricaulis salignorans</name>
    <dbReference type="NCBI Taxonomy" id="144026"/>
    <lineage>
        <taxon>Bacteria</taxon>
        <taxon>Pseudomonadati</taxon>
        <taxon>Pseudomonadota</taxon>
        <taxon>Alphaproteobacteria</taxon>
        <taxon>Maricaulales</taxon>
        <taxon>Maricaulaceae</taxon>
        <taxon>Maricaulis</taxon>
    </lineage>
</organism>
<evidence type="ECO:0000313" key="4">
    <source>
        <dbReference type="Proteomes" id="UP000199759"/>
    </source>
</evidence>
<feature type="compositionally biased region" description="Polar residues" evidence="1">
    <location>
        <begin position="1"/>
        <end position="11"/>
    </location>
</feature>
<keyword evidence="4" id="KW-1185">Reference proteome</keyword>
<dbReference type="Proteomes" id="UP000199759">
    <property type="component" value="Unassembled WGS sequence"/>
</dbReference>
<accession>A0A1G9QHD5</accession>
<dbReference type="InterPro" id="IPR052163">
    <property type="entry name" value="DGC-Regulatory_Protein"/>
</dbReference>
<dbReference type="STRING" id="144026.SAMN04488568_10519"/>
<dbReference type="PROSITE" id="PS50887">
    <property type="entry name" value="GGDEF"/>
    <property type="match status" value="1"/>
</dbReference>
<proteinExistence type="predicted"/>
<feature type="domain" description="GGDEF" evidence="2">
    <location>
        <begin position="113"/>
        <end position="245"/>
    </location>
</feature>
<feature type="region of interest" description="Disordered" evidence="1">
    <location>
        <begin position="1"/>
        <end position="35"/>
    </location>
</feature>
<dbReference type="SMART" id="SM00267">
    <property type="entry name" value="GGDEF"/>
    <property type="match status" value="1"/>
</dbReference>
<dbReference type="AlphaFoldDB" id="A0A1G9QHD5"/>